<dbReference type="AlphaFoldDB" id="A0A4Y8RL59"/>
<name>A0A4Y8RL59_9HYPH</name>
<protein>
    <submittedName>
        <fullName evidence="3">FAD-binding oxidoreductase</fullName>
    </submittedName>
</protein>
<dbReference type="GO" id="GO:0016491">
    <property type="term" value="F:oxidoreductase activity"/>
    <property type="evidence" value="ECO:0007669"/>
    <property type="project" value="UniProtKB-KW"/>
</dbReference>
<dbReference type="PANTHER" id="PTHR13847:SF287">
    <property type="entry name" value="FAD-DEPENDENT OXIDOREDUCTASE DOMAIN-CONTAINING PROTEIN 1"/>
    <property type="match status" value="1"/>
</dbReference>
<sequence length="369" mass="39431">MQSDAIVIGGGLVGAATAYGLAREGLTVTVLDEGDVAFRASRGNFGLVWVQSKGDGYPDYAIWTRKSADLWPGLDAMLKDETGVSTAYQKPGGLHFCLSEEELENRKALIARLHNVHGAANYGARVLDRQEVHAMMPGLGPDVVGGTYCEHDGHASPLYLLRALHDGLKRRGGRIVADAGARDISRDGDGYAVTTPAGTFRSERIVLAAGLGNKPLGEKVGLNLSIAPLKGQILVTERTRPRLDMPTHVVRQTGEGSIMIGDSHEDVGFDVSSSSDVMAMLAARAIRMFPFLTDLRIVRSWAALRIMSPDGYPIYQQSETHPGIFSVNCHSGVTLAGSHALALAPMIAKGELGEELSAFSARRFDAPAN</sequence>
<keyword evidence="1" id="KW-0560">Oxidoreductase</keyword>
<dbReference type="SUPFAM" id="SSF51905">
    <property type="entry name" value="FAD/NAD(P)-binding domain"/>
    <property type="match status" value="1"/>
</dbReference>
<evidence type="ECO:0000259" key="2">
    <source>
        <dbReference type="Pfam" id="PF01266"/>
    </source>
</evidence>
<proteinExistence type="predicted"/>
<dbReference type="Gene3D" id="3.30.9.10">
    <property type="entry name" value="D-Amino Acid Oxidase, subunit A, domain 2"/>
    <property type="match status" value="1"/>
</dbReference>
<dbReference type="RefSeq" id="WP_134762296.1">
    <property type="nucleotide sequence ID" value="NZ_SOZD01000003.1"/>
</dbReference>
<dbReference type="OrthoDB" id="6949587at2"/>
<keyword evidence="4" id="KW-1185">Reference proteome</keyword>
<comment type="caution">
    <text evidence="3">The sequence shown here is derived from an EMBL/GenBank/DDBJ whole genome shotgun (WGS) entry which is preliminary data.</text>
</comment>
<dbReference type="Gene3D" id="3.50.50.60">
    <property type="entry name" value="FAD/NAD(P)-binding domain"/>
    <property type="match status" value="1"/>
</dbReference>
<dbReference type="Proteomes" id="UP000298179">
    <property type="component" value="Unassembled WGS sequence"/>
</dbReference>
<organism evidence="3 4">
    <name type="scientific">Jiella endophytica</name>
    <dbReference type="NCBI Taxonomy" id="2558362"/>
    <lineage>
        <taxon>Bacteria</taxon>
        <taxon>Pseudomonadati</taxon>
        <taxon>Pseudomonadota</taxon>
        <taxon>Alphaproteobacteria</taxon>
        <taxon>Hyphomicrobiales</taxon>
        <taxon>Aurantimonadaceae</taxon>
        <taxon>Jiella</taxon>
    </lineage>
</organism>
<dbReference type="EMBL" id="SOZD01000003">
    <property type="protein sequence ID" value="TFF23191.1"/>
    <property type="molecule type" value="Genomic_DNA"/>
</dbReference>
<reference evidence="3 4" key="1">
    <citation type="submission" date="2019-03" db="EMBL/GenBank/DDBJ databases">
        <title>Jiella endophytica sp. nov., a novel endophytic bacterium isolated from root of Ficus microcarpa Linn. f.</title>
        <authorList>
            <person name="Tuo L."/>
        </authorList>
    </citation>
    <scope>NUCLEOTIDE SEQUENCE [LARGE SCALE GENOMIC DNA]</scope>
    <source>
        <strain evidence="3 4">CBS5Q-3</strain>
    </source>
</reference>
<evidence type="ECO:0000313" key="4">
    <source>
        <dbReference type="Proteomes" id="UP000298179"/>
    </source>
</evidence>
<dbReference type="GO" id="GO:0005737">
    <property type="term" value="C:cytoplasm"/>
    <property type="evidence" value="ECO:0007669"/>
    <property type="project" value="TreeGrafter"/>
</dbReference>
<dbReference type="InterPro" id="IPR036188">
    <property type="entry name" value="FAD/NAD-bd_sf"/>
</dbReference>
<gene>
    <name evidence="3" type="ORF">E3C22_12225</name>
</gene>
<evidence type="ECO:0000313" key="3">
    <source>
        <dbReference type="EMBL" id="TFF23191.1"/>
    </source>
</evidence>
<dbReference type="SUPFAM" id="SSF54373">
    <property type="entry name" value="FAD-linked reductases, C-terminal domain"/>
    <property type="match status" value="1"/>
</dbReference>
<dbReference type="PANTHER" id="PTHR13847">
    <property type="entry name" value="SARCOSINE DEHYDROGENASE-RELATED"/>
    <property type="match status" value="1"/>
</dbReference>
<feature type="domain" description="FAD dependent oxidoreductase" evidence="2">
    <location>
        <begin position="4"/>
        <end position="344"/>
    </location>
</feature>
<evidence type="ECO:0000256" key="1">
    <source>
        <dbReference type="ARBA" id="ARBA00023002"/>
    </source>
</evidence>
<dbReference type="Pfam" id="PF01266">
    <property type="entry name" value="DAO"/>
    <property type="match status" value="1"/>
</dbReference>
<accession>A0A4Y8RL59</accession>
<dbReference type="InterPro" id="IPR006076">
    <property type="entry name" value="FAD-dep_OxRdtase"/>
</dbReference>